<dbReference type="GO" id="GO:0005737">
    <property type="term" value="C:cytoplasm"/>
    <property type="evidence" value="ECO:0007669"/>
    <property type="project" value="TreeGrafter"/>
</dbReference>
<comment type="caution">
    <text evidence="3">The sequence shown here is derived from an EMBL/GenBank/DDBJ whole genome shotgun (WGS) entry which is preliminary data.</text>
</comment>
<evidence type="ECO:0000256" key="1">
    <source>
        <dbReference type="ARBA" id="ARBA00023002"/>
    </source>
</evidence>
<dbReference type="GO" id="GO:0016491">
    <property type="term" value="F:oxidoreductase activity"/>
    <property type="evidence" value="ECO:0007669"/>
    <property type="project" value="UniProtKB-KW"/>
</dbReference>
<evidence type="ECO:0000313" key="3">
    <source>
        <dbReference type="EMBL" id="RQW98105.1"/>
    </source>
</evidence>
<dbReference type="InterPro" id="IPR020471">
    <property type="entry name" value="AKR"/>
</dbReference>
<evidence type="ECO:0000259" key="2">
    <source>
        <dbReference type="Pfam" id="PF00248"/>
    </source>
</evidence>
<accession>A0A3N9WB61</accession>
<name>A0A3N9WB61_9ACTN</name>
<reference evidence="3 4" key="1">
    <citation type="submission" date="2018-05" db="EMBL/GenBank/DDBJ databases">
        <title>Micromonospora from Atacama Desert.</title>
        <authorList>
            <person name="Carro L."/>
            <person name="Goodfellow M."/>
            <person name="Klenk H.-P."/>
        </authorList>
    </citation>
    <scope>NUCLEOTIDE SEQUENCE [LARGE SCALE GENOMIC DNA]</scope>
    <source>
        <strain evidence="3 4">LB39</strain>
    </source>
</reference>
<gene>
    <name evidence="3" type="ORF">DLJ59_27905</name>
</gene>
<sequence>MRTTPLGSTGLTVPIQGVGCMRLGASRGPDDDRAAVTLIHRALDLGATLLDTADLYGGGRNEVLVGRALGQRRAEAILCTKFGVVPTPHGELGARGDAAYVRAACDASLTRLGTDVIDLFYLHDRDHSVPIEETVGAMAGLVDAGKVRHLGLSNVDSADIRAAHAVHPIAALQSQWSLVGREIEKVLPVCRELGIGVVPYCPQGAGGLNLEPYPRSRPPHIGEVSPSLEGVVRDIAGRHGVRPGQVALAWVQQQADVWGVAVVPIPGTTRVAHLQENVAATELVLDGADLDRLDRASRNA</sequence>
<proteinExistence type="predicted"/>
<dbReference type="AlphaFoldDB" id="A0A3N9WB61"/>
<dbReference type="Proteomes" id="UP000282312">
    <property type="component" value="Unassembled WGS sequence"/>
</dbReference>
<dbReference type="OrthoDB" id="3170516at2"/>
<dbReference type="InterPro" id="IPR023210">
    <property type="entry name" value="NADP_OxRdtase_dom"/>
</dbReference>
<dbReference type="RefSeq" id="WP_124776097.1">
    <property type="nucleotide sequence ID" value="NZ_JBEZFR010000035.1"/>
</dbReference>
<dbReference type="PRINTS" id="PR00069">
    <property type="entry name" value="ALDKETRDTASE"/>
</dbReference>
<dbReference type="PANTHER" id="PTHR43625">
    <property type="entry name" value="AFLATOXIN B1 ALDEHYDE REDUCTASE"/>
    <property type="match status" value="1"/>
</dbReference>
<dbReference type="Gene3D" id="3.20.20.100">
    <property type="entry name" value="NADP-dependent oxidoreductase domain"/>
    <property type="match status" value="1"/>
</dbReference>
<dbReference type="PANTHER" id="PTHR43625:SF40">
    <property type="entry name" value="ALDO-KETO REDUCTASE YAKC [NADP(+)]"/>
    <property type="match status" value="1"/>
</dbReference>
<evidence type="ECO:0000313" key="4">
    <source>
        <dbReference type="Proteomes" id="UP000282312"/>
    </source>
</evidence>
<dbReference type="EMBL" id="QGSZ01000304">
    <property type="protein sequence ID" value="RQW98105.1"/>
    <property type="molecule type" value="Genomic_DNA"/>
</dbReference>
<dbReference type="SUPFAM" id="SSF51430">
    <property type="entry name" value="NAD(P)-linked oxidoreductase"/>
    <property type="match status" value="1"/>
</dbReference>
<dbReference type="Pfam" id="PF00248">
    <property type="entry name" value="Aldo_ket_red"/>
    <property type="match status" value="1"/>
</dbReference>
<feature type="domain" description="NADP-dependent oxidoreductase" evidence="2">
    <location>
        <begin position="17"/>
        <end position="296"/>
    </location>
</feature>
<organism evidence="3 4">
    <name type="scientific">Micromonospora inaquosa</name>
    <dbReference type="NCBI Taxonomy" id="2203716"/>
    <lineage>
        <taxon>Bacteria</taxon>
        <taxon>Bacillati</taxon>
        <taxon>Actinomycetota</taxon>
        <taxon>Actinomycetes</taxon>
        <taxon>Micromonosporales</taxon>
        <taxon>Micromonosporaceae</taxon>
        <taxon>Micromonospora</taxon>
    </lineage>
</organism>
<dbReference type="InterPro" id="IPR050791">
    <property type="entry name" value="Aldo-Keto_reductase"/>
</dbReference>
<keyword evidence="4" id="KW-1185">Reference proteome</keyword>
<protein>
    <submittedName>
        <fullName evidence="3">Aldo/keto reductase</fullName>
    </submittedName>
</protein>
<dbReference type="InterPro" id="IPR036812">
    <property type="entry name" value="NAD(P)_OxRdtase_dom_sf"/>
</dbReference>
<keyword evidence="1" id="KW-0560">Oxidoreductase</keyword>